<evidence type="ECO:0000256" key="3">
    <source>
        <dbReference type="ARBA" id="ARBA00022475"/>
    </source>
</evidence>
<dbReference type="GO" id="GO:0008320">
    <property type="term" value="F:protein transmembrane transporter activity"/>
    <property type="evidence" value="ECO:0007669"/>
    <property type="project" value="UniProtKB-UniRule"/>
</dbReference>
<gene>
    <name evidence="9" type="primary">secE</name>
    <name evidence="10" type="ORF">A2945_00175</name>
</gene>
<dbReference type="GO" id="GO:0065002">
    <property type="term" value="P:intracellular protein transmembrane transport"/>
    <property type="evidence" value="ECO:0007669"/>
    <property type="project" value="UniProtKB-UniRule"/>
</dbReference>
<dbReference type="InterPro" id="IPR001901">
    <property type="entry name" value="Translocase_SecE/Sec61-g"/>
</dbReference>
<dbReference type="PANTHER" id="PTHR33910">
    <property type="entry name" value="PROTEIN TRANSLOCASE SUBUNIT SECE"/>
    <property type="match status" value="1"/>
</dbReference>
<keyword evidence="7 9" id="KW-0811">Translocation</keyword>
<keyword evidence="2 9" id="KW-0813">Transport</keyword>
<dbReference type="GO" id="GO:0043952">
    <property type="term" value="P:protein transport by the Sec complex"/>
    <property type="evidence" value="ECO:0007669"/>
    <property type="project" value="UniProtKB-UniRule"/>
</dbReference>
<evidence type="ECO:0000256" key="9">
    <source>
        <dbReference type="HAMAP-Rule" id="MF_00422"/>
    </source>
</evidence>
<dbReference type="GO" id="GO:0006605">
    <property type="term" value="P:protein targeting"/>
    <property type="evidence" value="ECO:0007669"/>
    <property type="project" value="UniProtKB-UniRule"/>
</dbReference>
<comment type="function">
    <text evidence="9">Essential subunit of the Sec protein translocation channel SecYEG. Clamps together the 2 halves of SecY. May contact the channel plug during translocation.</text>
</comment>
<evidence type="ECO:0000256" key="4">
    <source>
        <dbReference type="ARBA" id="ARBA00022692"/>
    </source>
</evidence>
<organism evidence="10 11">
    <name type="scientific">Candidatus Liptonbacteria bacterium RIFCSPLOWO2_01_FULL_52_25</name>
    <dbReference type="NCBI Taxonomy" id="1798650"/>
    <lineage>
        <taxon>Bacteria</taxon>
        <taxon>Candidatus Liptoniibacteriota</taxon>
    </lineage>
</organism>
<evidence type="ECO:0000256" key="8">
    <source>
        <dbReference type="ARBA" id="ARBA00023136"/>
    </source>
</evidence>
<evidence type="ECO:0000256" key="7">
    <source>
        <dbReference type="ARBA" id="ARBA00023010"/>
    </source>
</evidence>
<dbReference type="InterPro" id="IPR005807">
    <property type="entry name" value="SecE_bac"/>
</dbReference>
<comment type="caution">
    <text evidence="10">The sequence shown here is derived from an EMBL/GenBank/DDBJ whole genome shotgun (WGS) entry which is preliminary data.</text>
</comment>
<comment type="subunit">
    <text evidence="9">Component of the Sec protein translocase complex. Heterotrimer consisting of SecY, SecE and SecG subunits. The heterotrimers can form oligomers, although 1 heterotrimer is thought to be able to translocate proteins. Interacts with the ribosome. Interacts with SecDF, and other proteins may be involved. Interacts with SecA.</text>
</comment>
<keyword evidence="4 9" id="KW-0812">Transmembrane</keyword>
<dbReference type="InterPro" id="IPR038379">
    <property type="entry name" value="SecE_sf"/>
</dbReference>
<dbReference type="GO" id="GO:0009306">
    <property type="term" value="P:protein secretion"/>
    <property type="evidence" value="ECO:0007669"/>
    <property type="project" value="UniProtKB-UniRule"/>
</dbReference>
<dbReference type="Pfam" id="PF00584">
    <property type="entry name" value="SecE"/>
    <property type="match status" value="1"/>
</dbReference>
<keyword evidence="8 9" id="KW-0472">Membrane</keyword>
<name>A0A1G2CHA2_9BACT</name>
<dbReference type="HAMAP" id="MF_00422">
    <property type="entry name" value="SecE"/>
    <property type="match status" value="1"/>
</dbReference>
<comment type="subcellular location">
    <subcellularLocation>
        <location evidence="9">Cell membrane</location>
        <topology evidence="9">Single-pass membrane protein</topology>
    </subcellularLocation>
    <subcellularLocation>
        <location evidence="1">Membrane</location>
    </subcellularLocation>
</comment>
<dbReference type="STRING" id="1798650.A2945_00175"/>
<evidence type="ECO:0000256" key="2">
    <source>
        <dbReference type="ARBA" id="ARBA00022448"/>
    </source>
</evidence>
<keyword evidence="5 9" id="KW-0653">Protein transport</keyword>
<evidence type="ECO:0000313" key="10">
    <source>
        <dbReference type="EMBL" id="OGZ00100.1"/>
    </source>
</evidence>
<evidence type="ECO:0000256" key="1">
    <source>
        <dbReference type="ARBA" id="ARBA00004370"/>
    </source>
</evidence>
<dbReference type="Proteomes" id="UP000178880">
    <property type="component" value="Unassembled WGS sequence"/>
</dbReference>
<dbReference type="PANTHER" id="PTHR33910:SF1">
    <property type="entry name" value="PROTEIN TRANSLOCASE SUBUNIT SECE"/>
    <property type="match status" value="1"/>
</dbReference>
<proteinExistence type="inferred from homology"/>
<dbReference type="GO" id="GO:0005886">
    <property type="term" value="C:plasma membrane"/>
    <property type="evidence" value="ECO:0007669"/>
    <property type="project" value="UniProtKB-SubCell"/>
</dbReference>
<dbReference type="AlphaFoldDB" id="A0A1G2CHA2"/>
<evidence type="ECO:0000256" key="5">
    <source>
        <dbReference type="ARBA" id="ARBA00022927"/>
    </source>
</evidence>
<protein>
    <recommendedName>
        <fullName evidence="9">Protein translocase subunit SecE</fullName>
    </recommendedName>
</protein>
<accession>A0A1G2CHA2</accession>
<feature type="transmembrane region" description="Helical" evidence="9">
    <location>
        <begin position="27"/>
        <end position="47"/>
    </location>
</feature>
<evidence type="ECO:0000256" key="6">
    <source>
        <dbReference type="ARBA" id="ARBA00022989"/>
    </source>
</evidence>
<dbReference type="NCBIfam" id="TIGR00964">
    <property type="entry name" value="secE_bact"/>
    <property type="match status" value="1"/>
</dbReference>
<dbReference type="Gene3D" id="1.20.5.1030">
    <property type="entry name" value="Preprotein translocase secy subunit"/>
    <property type="match status" value="1"/>
</dbReference>
<sequence length="63" mass="7432">MFSRIKKFFDESRTEIRHVNWPTRDEAIRLTSVVIVLSLLMAAFLGLSDYAFTNIVKYLVFNF</sequence>
<keyword evidence="6 9" id="KW-1133">Transmembrane helix</keyword>
<keyword evidence="3 9" id="KW-1003">Cell membrane</keyword>
<dbReference type="EMBL" id="MHLA01000007">
    <property type="protein sequence ID" value="OGZ00100.1"/>
    <property type="molecule type" value="Genomic_DNA"/>
</dbReference>
<comment type="similarity">
    <text evidence="9">Belongs to the SecE/SEC61-gamma family.</text>
</comment>
<reference evidence="10 11" key="1">
    <citation type="journal article" date="2016" name="Nat. Commun.">
        <title>Thousands of microbial genomes shed light on interconnected biogeochemical processes in an aquifer system.</title>
        <authorList>
            <person name="Anantharaman K."/>
            <person name="Brown C.T."/>
            <person name="Hug L.A."/>
            <person name="Sharon I."/>
            <person name="Castelle C.J."/>
            <person name="Probst A.J."/>
            <person name="Thomas B.C."/>
            <person name="Singh A."/>
            <person name="Wilkins M.J."/>
            <person name="Karaoz U."/>
            <person name="Brodie E.L."/>
            <person name="Williams K.H."/>
            <person name="Hubbard S.S."/>
            <person name="Banfield J.F."/>
        </authorList>
    </citation>
    <scope>NUCLEOTIDE SEQUENCE [LARGE SCALE GENOMIC DNA]</scope>
</reference>
<evidence type="ECO:0000313" key="11">
    <source>
        <dbReference type="Proteomes" id="UP000178880"/>
    </source>
</evidence>